<comment type="caution">
    <text evidence="4">The sequence shown here is derived from an EMBL/GenBank/DDBJ whole genome shotgun (WGS) entry which is preliminary data.</text>
</comment>
<dbReference type="Pfam" id="PF01882">
    <property type="entry name" value="DUF58"/>
    <property type="match status" value="1"/>
</dbReference>
<accession>A0A939TIV1</accession>
<feature type="transmembrane region" description="Helical" evidence="2">
    <location>
        <begin position="93"/>
        <end position="112"/>
    </location>
</feature>
<proteinExistence type="predicted"/>
<evidence type="ECO:0000313" key="5">
    <source>
        <dbReference type="Proteomes" id="UP000668403"/>
    </source>
</evidence>
<feature type="compositionally biased region" description="Low complexity" evidence="1">
    <location>
        <begin position="13"/>
        <end position="40"/>
    </location>
</feature>
<evidence type="ECO:0000313" key="4">
    <source>
        <dbReference type="EMBL" id="MBO2988541.1"/>
    </source>
</evidence>
<dbReference type="PANTHER" id="PTHR34351">
    <property type="entry name" value="SLR1927 PROTEIN-RELATED"/>
    <property type="match status" value="1"/>
</dbReference>
<organism evidence="4 5">
    <name type="scientific">Leucobacter tardus</name>
    <dbReference type="NCBI Taxonomy" id="501483"/>
    <lineage>
        <taxon>Bacteria</taxon>
        <taxon>Bacillati</taxon>
        <taxon>Actinomycetota</taxon>
        <taxon>Actinomycetes</taxon>
        <taxon>Micrococcales</taxon>
        <taxon>Microbacteriaceae</taxon>
        <taxon>Leucobacter</taxon>
    </lineage>
</organism>
<dbReference type="RefSeq" id="WP_208235975.1">
    <property type="nucleotide sequence ID" value="NZ_BAAAQU010000001.1"/>
</dbReference>
<feature type="transmembrane region" description="Helical" evidence="2">
    <location>
        <begin position="67"/>
        <end position="87"/>
    </location>
</feature>
<feature type="region of interest" description="Disordered" evidence="1">
    <location>
        <begin position="1"/>
        <end position="42"/>
    </location>
</feature>
<dbReference type="Proteomes" id="UP000668403">
    <property type="component" value="Unassembled WGS sequence"/>
</dbReference>
<name>A0A939TIV1_9MICO</name>
<protein>
    <submittedName>
        <fullName evidence="4">DUF58 domain-containing protein</fullName>
    </submittedName>
</protein>
<evidence type="ECO:0000256" key="1">
    <source>
        <dbReference type="SAM" id="MobiDB-lite"/>
    </source>
</evidence>
<dbReference type="EMBL" id="JAGFBF010000001">
    <property type="protein sequence ID" value="MBO2988541.1"/>
    <property type="molecule type" value="Genomic_DNA"/>
</dbReference>
<dbReference type="InterPro" id="IPR002881">
    <property type="entry name" value="DUF58"/>
</dbReference>
<gene>
    <name evidence="4" type="ORF">J4H85_00815</name>
</gene>
<dbReference type="AlphaFoldDB" id="A0A939TIV1"/>
<keyword evidence="2" id="KW-0812">Transmembrane</keyword>
<sequence length="458" mass="49360">MKARTTRAPVSATGTRGRTIGTTRWGDTTRAGARTAGAPSRRTRMRRWWRRTRVRTERRVRRVTQTVTAPGWFVILATLGATIAGLGAGWVEAAFVAVVGGVLIITAIPFLAGNRAYLIRIRLDRDRVVVGDDVTAVIEVENGSARPALPATADLPVGEALRELAIPVIGPRGIAQLPVEIAAPARGVFEVGPITLSRRDPLGLLHREAKWRDRHLVHVHPQTVALPTGSAGLVRDLEGAASRRLTDADLSFHAVREYAHGDARRNIHWKSTAKTGVLMVRQYEESQTARTAILFDAVRAGYASSAEFELGVSVAASLSLQAVHEGRERFIASQWSPGRVRPSVDGLEELPAQTAPLLLDAWAELAHADEEARSIDALTRQLARSRRPLSVVFAVTGSAAGTAQLRRAATAFDAGVAVVAIRCDLLADPQAQRADACTLLTVGMLSDLPRLLLRRAAA</sequence>
<keyword evidence="2" id="KW-1133">Transmembrane helix</keyword>
<keyword evidence="2" id="KW-0472">Membrane</keyword>
<reference evidence="4" key="1">
    <citation type="submission" date="2021-03" db="EMBL/GenBank/DDBJ databases">
        <title>Leucobacter chromiisoli sp. nov., isolated from chromium-containing soil of chemical plant.</title>
        <authorList>
            <person name="Xu Z."/>
        </authorList>
    </citation>
    <scope>NUCLEOTIDE SEQUENCE</scope>
    <source>
        <strain evidence="4">K 70/01</strain>
    </source>
</reference>
<feature type="domain" description="DUF58" evidence="3">
    <location>
        <begin position="255"/>
        <end position="422"/>
    </location>
</feature>
<evidence type="ECO:0000259" key="3">
    <source>
        <dbReference type="Pfam" id="PF01882"/>
    </source>
</evidence>
<dbReference type="PANTHER" id="PTHR34351:SF1">
    <property type="entry name" value="SLR1927 PROTEIN"/>
    <property type="match status" value="1"/>
</dbReference>
<evidence type="ECO:0000256" key="2">
    <source>
        <dbReference type="SAM" id="Phobius"/>
    </source>
</evidence>
<keyword evidence="5" id="KW-1185">Reference proteome</keyword>